<protein>
    <submittedName>
        <fullName evidence="1">Uncharacterized protein</fullName>
    </submittedName>
</protein>
<proteinExistence type="predicted"/>
<accession>A0A3E1NTK1</accession>
<name>A0A3E1NTK1_9BACT</name>
<reference evidence="1 2" key="1">
    <citation type="submission" date="2018-08" db="EMBL/GenBank/DDBJ databases">
        <title>Chitinophaga sp. K20C18050901, a novel bacterium isolated from forest soil.</title>
        <authorList>
            <person name="Wang C."/>
        </authorList>
    </citation>
    <scope>NUCLEOTIDE SEQUENCE [LARGE SCALE GENOMIC DNA]</scope>
    <source>
        <strain evidence="1 2">K20C18050901</strain>
    </source>
</reference>
<organism evidence="1 2">
    <name type="scientific">Chitinophaga silvisoli</name>
    <dbReference type="NCBI Taxonomy" id="2291814"/>
    <lineage>
        <taxon>Bacteria</taxon>
        <taxon>Pseudomonadati</taxon>
        <taxon>Bacteroidota</taxon>
        <taxon>Chitinophagia</taxon>
        <taxon>Chitinophagales</taxon>
        <taxon>Chitinophagaceae</taxon>
        <taxon>Chitinophaga</taxon>
    </lineage>
</organism>
<gene>
    <name evidence="1" type="ORF">DXN04_29500</name>
</gene>
<dbReference type="Proteomes" id="UP000261174">
    <property type="component" value="Unassembled WGS sequence"/>
</dbReference>
<evidence type="ECO:0000313" key="1">
    <source>
        <dbReference type="EMBL" id="RFM31265.1"/>
    </source>
</evidence>
<sequence length="74" mass="8431">MFIGTKINLTLFYTLIFGAFINHVKFANPIGLPGNYKLLSRFILAVKKEDFPFTVWHKKAGTVLINSTLTLEQE</sequence>
<dbReference type="EMBL" id="QTJV01000015">
    <property type="protein sequence ID" value="RFM31265.1"/>
    <property type="molecule type" value="Genomic_DNA"/>
</dbReference>
<keyword evidence="2" id="KW-1185">Reference proteome</keyword>
<evidence type="ECO:0000313" key="2">
    <source>
        <dbReference type="Proteomes" id="UP000261174"/>
    </source>
</evidence>
<dbReference type="AlphaFoldDB" id="A0A3E1NTK1"/>
<comment type="caution">
    <text evidence="1">The sequence shown here is derived from an EMBL/GenBank/DDBJ whole genome shotgun (WGS) entry which is preliminary data.</text>
</comment>